<accession>A0A1F7H0R1</accession>
<dbReference type="GO" id="GO:0008360">
    <property type="term" value="P:regulation of cell shape"/>
    <property type="evidence" value="ECO:0007669"/>
    <property type="project" value="UniProtKB-UniRule"/>
</dbReference>
<sequence length="320" mass="35952">MKKVVVIGGGTGTFTVLSGIKEEPYEISVIVSMMDSGGSTGRLRDQFGVLPPGDIRQCLVALSDAPDLWRKLFLYRFENGDFRGHNFGNIFLAALEKTTSDYQQVIDSASYILQTKGDVIPVTFDKVHLCADYEDGETLESEELIDTASHKKSRISKAYLKPRAKANPRALQAIHKADYIIIGPGDLYTSLIPNLLVDGVQKALDKSEAKIINFMNLMTKSGQTTHYTASEHVNDLKKYIGRNIDCIFVNTGRIRDDILDHYRKYNEDIVEDDLEMNSNIIRIDLVANVRYNASKADRHPRSILRHDSEKVLNALKKILT</sequence>
<dbReference type="InterPro" id="IPR002882">
    <property type="entry name" value="CofD"/>
</dbReference>
<dbReference type="InterPro" id="IPR038136">
    <property type="entry name" value="CofD-like_dom_sf"/>
</dbReference>
<protein>
    <recommendedName>
        <fullName evidence="2">Putative gluconeogenesis factor</fullName>
    </recommendedName>
</protein>
<dbReference type="GO" id="GO:0005737">
    <property type="term" value="C:cytoplasm"/>
    <property type="evidence" value="ECO:0007669"/>
    <property type="project" value="UniProtKB-SubCell"/>
</dbReference>
<dbReference type="GO" id="GO:0043743">
    <property type="term" value="F:LPPG:FO 2-phospho-L-lactate transferase activity"/>
    <property type="evidence" value="ECO:0007669"/>
    <property type="project" value="InterPro"/>
</dbReference>
<organism evidence="3 4">
    <name type="scientific">Candidatus Roizmanbacteria bacterium RIFCSPHIGHO2_02_FULL_37_24</name>
    <dbReference type="NCBI Taxonomy" id="1802037"/>
    <lineage>
        <taxon>Bacteria</taxon>
        <taxon>Candidatus Roizmaniibacteriota</taxon>
    </lineage>
</organism>
<comment type="function">
    <text evidence="2">Required for morphogenesis under gluconeogenic growth conditions.</text>
</comment>
<comment type="subcellular location">
    <subcellularLocation>
        <location evidence="2">Cytoplasm</location>
    </subcellularLocation>
</comment>
<proteinExistence type="inferred from homology"/>
<comment type="caution">
    <text evidence="3">The sequence shown here is derived from an EMBL/GenBank/DDBJ whole genome shotgun (WGS) entry which is preliminary data.</text>
</comment>
<dbReference type="Proteomes" id="UP000177159">
    <property type="component" value="Unassembled WGS sequence"/>
</dbReference>
<reference evidence="3 4" key="1">
    <citation type="journal article" date="2016" name="Nat. Commun.">
        <title>Thousands of microbial genomes shed light on interconnected biogeochemical processes in an aquifer system.</title>
        <authorList>
            <person name="Anantharaman K."/>
            <person name="Brown C.T."/>
            <person name="Hug L.A."/>
            <person name="Sharon I."/>
            <person name="Castelle C.J."/>
            <person name="Probst A.J."/>
            <person name="Thomas B.C."/>
            <person name="Singh A."/>
            <person name="Wilkins M.J."/>
            <person name="Karaoz U."/>
            <person name="Brodie E.L."/>
            <person name="Williams K.H."/>
            <person name="Hubbard S.S."/>
            <person name="Banfield J.F."/>
        </authorList>
    </citation>
    <scope>NUCLEOTIDE SEQUENCE [LARGE SCALE GENOMIC DNA]</scope>
</reference>
<comment type="similarity">
    <text evidence="2">Belongs to the gluconeogenesis factor family.</text>
</comment>
<dbReference type="InterPro" id="IPR010119">
    <property type="entry name" value="Gluconeogen_factor"/>
</dbReference>
<name>A0A1F7H0R1_9BACT</name>
<gene>
    <name evidence="3" type="ORF">A3C24_01960</name>
</gene>
<dbReference type="SUPFAM" id="SSF142338">
    <property type="entry name" value="CofD-like"/>
    <property type="match status" value="1"/>
</dbReference>
<evidence type="ECO:0000256" key="1">
    <source>
        <dbReference type="ARBA" id="ARBA00022490"/>
    </source>
</evidence>
<keyword evidence="1 2" id="KW-0963">Cytoplasm</keyword>
<dbReference type="CDD" id="cd07187">
    <property type="entry name" value="YvcK_like"/>
    <property type="match status" value="1"/>
</dbReference>
<dbReference type="Pfam" id="PF01933">
    <property type="entry name" value="CofD"/>
    <property type="match status" value="1"/>
</dbReference>
<dbReference type="HAMAP" id="MF_00973">
    <property type="entry name" value="Gluconeogen_factor"/>
    <property type="match status" value="1"/>
</dbReference>
<dbReference type="PANTHER" id="PTHR30135:SF3">
    <property type="entry name" value="GLUCONEOGENESIS FACTOR-RELATED"/>
    <property type="match status" value="1"/>
</dbReference>
<dbReference type="EMBL" id="MFZM01000007">
    <property type="protein sequence ID" value="OGK24426.1"/>
    <property type="molecule type" value="Genomic_DNA"/>
</dbReference>
<dbReference type="Gene3D" id="3.40.50.10680">
    <property type="entry name" value="CofD-like domains"/>
    <property type="match status" value="1"/>
</dbReference>
<evidence type="ECO:0000256" key="2">
    <source>
        <dbReference type="HAMAP-Rule" id="MF_00973"/>
    </source>
</evidence>
<evidence type="ECO:0000313" key="3">
    <source>
        <dbReference type="EMBL" id="OGK24426.1"/>
    </source>
</evidence>
<dbReference type="NCBIfam" id="TIGR01826">
    <property type="entry name" value="CofD_related"/>
    <property type="match status" value="1"/>
</dbReference>
<evidence type="ECO:0000313" key="4">
    <source>
        <dbReference type="Proteomes" id="UP000177159"/>
    </source>
</evidence>
<dbReference type="AlphaFoldDB" id="A0A1F7H0R1"/>
<dbReference type="PANTHER" id="PTHR30135">
    <property type="entry name" value="UNCHARACTERIZED PROTEIN YVCK-RELATED"/>
    <property type="match status" value="1"/>
</dbReference>